<dbReference type="InterPro" id="IPR050494">
    <property type="entry name" value="Ser_Thr_dual-spec_kinase"/>
</dbReference>
<evidence type="ECO:0000256" key="8">
    <source>
        <dbReference type="ARBA" id="ARBA00049003"/>
    </source>
</evidence>
<organism evidence="14 15">
    <name type="scientific">Umbra pygmaea</name>
    <name type="common">Eastern mudminnow</name>
    <dbReference type="NCBI Taxonomy" id="75934"/>
    <lineage>
        <taxon>Eukaryota</taxon>
        <taxon>Metazoa</taxon>
        <taxon>Chordata</taxon>
        <taxon>Craniata</taxon>
        <taxon>Vertebrata</taxon>
        <taxon>Euteleostomi</taxon>
        <taxon>Actinopterygii</taxon>
        <taxon>Neopterygii</taxon>
        <taxon>Teleostei</taxon>
        <taxon>Protacanthopterygii</taxon>
        <taxon>Esociformes</taxon>
        <taxon>Umbridae</taxon>
        <taxon>Umbra</taxon>
    </lineage>
</organism>
<keyword evidence="7 11" id="KW-0067">ATP-binding</keyword>
<dbReference type="PROSITE" id="PS00107">
    <property type="entry name" value="PROTEIN_KINASE_ATP"/>
    <property type="match status" value="1"/>
</dbReference>
<evidence type="ECO:0000256" key="4">
    <source>
        <dbReference type="ARBA" id="ARBA00022679"/>
    </source>
</evidence>
<feature type="region of interest" description="Disordered" evidence="12">
    <location>
        <begin position="495"/>
        <end position="577"/>
    </location>
</feature>
<dbReference type="Pfam" id="PF00069">
    <property type="entry name" value="Pkinase"/>
    <property type="match status" value="1"/>
</dbReference>
<dbReference type="Gene3D" id="3.30.10.30">
    <property type="entry name" value="DYRK"/>
    <property type="match status" value="1"/>
</dbReference>
<keyword evidence="3" id="KW-0723">Serine/threonine-protein kinase</keyword>
<dbReference type="SMART" id="SM00220">
    <property type="entry name" value="S_TKc"/>
    <property type="match status" value="1"/>
</dbReference>
<feature type="compositionally biased region" description="Polar residues" evidence="12">
    <location>
        <begin position="511"/>
        <end position="523"/>
    </location>
</feature>
<evidence type="ECO:0000256" key="9">
    <source>
        <dbReference type="ARBA" id="ARBA00049308"/>
    </source>
</evidence>
<dbReference type="Gene3D" id="3.30.200.20">
    <property type="entry name" value="Phosphorylase Kinase, domain 1"/>
    <property type="match status" value="1"/>
</dbReference>
<dbReference type="PROSITE" id="PS50011">
    <property type="entry name" value="PROTEIN_KINASE_DOM"/>
    <property type="match status" value="1"/>
</dbReference>
<feature type="region of interest" description="Disordered" evidence="12">
    <location>
        <begin position="65"/>
        <end position="108"/>
    </location>
</feature>
<evidence type="ECO:0000256" key="12">
    <source>
        <dbReference type="SAM" id="MobiDB-lite"/>
    </source>
</evidence>
<evidence type="ECO:0000256" key="6">
    <source>
        <dbReference type="ARBA" id="ARBA00022777"/>
    </source>
</evidence>
<feature type="binding site" evidence="11">
    <location>
        <position position="218"/>
    </location>
    <ligand>
        <name>ATP</name>
        <dbReference type="ChEBI" id="CHEBI:30616"/>
    </ligand>
</feature>
<keyword evidence="5 11" id="KW-0547">Nucleotide-binding</keyword>
<evidence type="ECO:0000256" key="10">
    <source>
        <dbReference type="ARBA" id="ARBA00051680"/>
    </source>
</evidence>
<keyword evidence="15" id="KW-1185">Reference proteome</keyword>
<reference evidence="14 15" key="1">
    <citation type="submission" date="2024-06" db="EMBL/GenBank/DDBJ databases">
        <authorList>
            <person name="Pan Q."/>
            <person name="Wen M."/>
            <person name="Jouanno E."/>
            <person name="Zahm M."/>
            <person name="Klopp C."/>
            <person name="Cabau C."/>
            <person name="Louis A."/>
            <person name="Berthelot C."/>
            <person name="Parey E."/>
            <person name="Roest Crollius H."/>
            <person name="Montfort J."/>
            <person name="Robinson-Rechavi M."/>
            <person name="Bouchez O."/>
            <person name="Lampietro C."/>
            <person name="Lopez Roques C."/>
            <person name="Donnadieu C."/>
            <person name="Postlethwait J."/>
            <person name="Bobe J."/>
            <person name="Verreycken H."/>
            <person name="Guiguen Y."/>
        </authorList>
    </citation>
    <scope>NUCLEOTIDE SEQUENCE [LARGE SCALE GENOMIC DNA]</scope>
    <source>
        <strain evidence="14">Up_M1</strain>
        <tissue evidence="14">Testis</tissue>
    </source>
</reference>
<dbReference type="Proteomes" id="UP001557470">
    <property type="component" value="Unassembled WGS sequence"/>
</dbReference>
<feature type="compositionally biased region" description="Polar residues" evidence="12">
    <location>
        <begin position="91"/>
        <end position="101"/>
    </location>
</feature>
<evidence type="ECO:0000256" key="7">
    <source>
        <dbReference type="ARBA" id="ARBA00022840"/>
    </source>
</evidence>
<keyword evidence="4" id="KW-0808">Transferase</keyword>
<comment type="caution">
    <text evidence="14">The sequence shown here is derived from an EMBL/GenBank/DDBJ whole genome shotgun (WGS) entry which is preliminary data.</text>
</comment>
<dbReference type="GO" id="GO:0004674">
    <property type="term" value="F:protein serine/threonine kinase activity"/>
    <property type="evidence" value="ECO:0007669"/>
    <property type="project" value="UniProtKB-KW"/>
</dbReference>
<protein>
    <recommendedName>
        <fullName evidence="2">dual-specificity kinase</fullName>
        <ecNumber evidence="2">2.7.12.1</ecNumber>
    </recommendedName>
</protein>
<dbReference type="SUPFAM" id="SSF56112">
    <property type="entry name" value="Protein kinase-like (PK-like)"/>
    <property type="match status" value="1"/>
</dbReference>
<dbReference type="PROSITE" id="PS00108">
    <property type="entry name" value="PROTEIN_KINASE_ST"/>
    <property type="match status" value="1"/>
</dbReference>
<dbReference type="InterPro" id="IPR017441">
    <property type="entry name" value="Protein_kinase_ATP_BS"/>
</dbReference>
<evidence type="ECO:0000256" key="3">
    <source>
        <dbReference type="ARBA" id="ARBA00022527"/>
    </source>
</evidence>
<evidence type="ECO:0000256" key="1">
    <source>
        <dbReference type="ARBA" id="ARBA00008867"/>
    </source>
</evidence>
<sequence>MGVLGTGKPDANSHQHKLNPDRTHFGSSRAQLQQQNCGIGKGTLPQLDFRPLVLKNLHSSILSHTTTKGLRKTNESPGTRHQVSFKDESSRNPTVETVQESIKSRNKHNKDRTFEGHILPMSPEEVLTFFMDHLTDYEQGEILAYQEVWYLGLGAKKMNGSPSLPYNSGYDDESGSYLKVEHDHIGFRFEVLDVIGKGSFGHVLKCLDHKTKEHVAIKVIRNKKRFHYQAMMELKILDLLRRKDKDDQHNVIYMKEYFYFRNHLCISFELQGINLYELIKKNKFRGFSQVLVRHFAHSLLKCLQMLHKEKIIHCDLKPENIVLSHKGQGEIKVIDFGSSCFEHQRVYSYIQSRFYRSPEVILGHSYSMSIDMWSLGLILIELYTGFPLFPGENEEEQIGCMVELLGMPPNDFLSTAIRKSHFFDASGNPRNTTNSKGRKRQPNSKDLASVLTTDDPLFLDFIKRCLTWDPKQRMTPDEAMLHEWIQETRFNNFWPKTPSMKKFSESDNNMEKNNPNTEQQTNHKPAVSNKTVEKTISREHRPKKENSVKLASTNRLPAIEGSAEDQLGDGKQSSIGK</sequence>
<name>A0ABD0VYQ1_UMBPY</name>
<dbReference type="PANTHER" id="PTHR24058">
    <property type="entry name" value="DUAL SPECIFICITY PROTEIN KINASE"/>
    <property type="match status" value="1"/>
</dbReference>
<comment type="similarity">
    <text evidence="1">Belongs to the protein kinase superfamily. CMGC Ser/Thr protein kinase family. MNB/DYRK subfamily.</text>
</comment>
<dbReference type="AlphaFoldDB" id="A0ABD0VYQ1"/>
<feature type="region of interest" description="Disordered" evidence="12">
    <location>
        <begin position="1"/>
        <end position="28"/>
    </location>
</feature>
<evidence type="ECO:0000256" key="5">
    <source>
        <dbReference type="ARBA" id="ARBA00022741"/>
    </source>
</evidence>
<dbReference type="EC" id="2.7.12.1" evidence="2"/>
<comment type="catalytic activity">
    <reaction evidence="10">
        <text>L-tyrosyl-[protein] + ATP = O-phospho-L-tyrosyl-[protein] + ADP + H(+)</text>
        <dbReference type="Rhea" id="RHEA:10596"/>
        <dbReference type="Rhea" id="RHEA-COMP:10136"/>
        <dbReference type="Rhea" id="RHEA-COMP:20101"/>
        <dbReference type="ChEBI" id="CHEBI:15378"/>
        <dbReference type="ChEBI" id="CHEBI:30616"/>
        <dbReference type="ChEBI" id="CHEBI:46858"/>
        <dbReference type="ChEBI" id="CHEBI:61978"/>
        <dbReference type="ChEBI" id="CHEBI:456216"/>
        <dbReference type="EC" id="2.7.12.1"/>
    </reaction>
</comment>
<accession>A0ABD0VYQ1</accession>
<dbReference type="InterPro" id="IPR011009">
    <property type="entry name" value="Kinase-like_dom_sf"/>
</dbReference>
<dbReference type="InterPro" id="IPR008271">
    <property type="entry name" value="Ser/Thr_kinase_AS"/>
</dbReference>
<proteinExistence type="inferred from homology"/>
<evidence type="ECO:0000259" key="13">
    <source>
        <dbReference type="PROSITE" id="PS50011"/>
    </source>
</evidence>
<feature type="domain" description="Protein kinase" evidence="13">
    <location>
        <begin position="189"/>
        <end position="485"/>
    </location>
</feature>
<gene>
    <name evidence="14" type="ORF">UPYG_G00346630</name>
</gene>
<feature type="compositionally biased region" description="Basic and acidic residues" evidence="12">
    <location>
        <begin position="531"/>
        <end position="547"/>
    </location>
</feature>
<dbReference type="GO" id="GO:0004712">
    <property type="term" value="F:protein serine/threonine/tyrosine kinase activity"/>
    <property type="evidence" value="ECO:0007669"/>
    <property type="project" value="UniProtKB-EC"/>
</dbReference>
<comment type="catalytic activity">
    <reaction evidence="9">
        <text>L-threonyl-[protein] + ATP = O-phospho-L-threonyl-[protein] + ADP + H(+)</text>
        <dbReference type="Rhea" id="RHEA:46608"/>
        <dbReference type="Rhea" id="RHEA-COMP:11060"/>
        <dbReference type="Rhea" id="RHEA-COMP:11605"/>
        <dbReference type="ChEBI" id="CHEBI:15378"/>
        <dbReference type="ChEBI" id="CHEBI:30013"/>
        <dbReference type="ChEBI" id="CHEBI:30616"/>
        <dbReference type="ChEBI" id="CHEBI:61977"/>
        <dbReference type="ChEBI" id="CHEBI:456216"/>
        <dbReference type="EC" id="2.7.12.1"/>
    </reaction>
</comment>
<evidence type="ECO:0000256" key="11">
    <source>
        <dbReference type="PROSITE-ProRule" id="PRU10141"/>
    </source>
</evidence>
<dbReference type="GO" id="GO:0005524">
    <property type="term" value="F:ATP binding"/>
    <property type="evidence" value="ECO:0007669"/>
    <property type="project" value="UniProtKB-UniRule"/>
</dbReference>
<dbReference type="InterPro" id="IPR000719">
    <property type="entry name" value="Prot_kinase_dom"/>
</dbReference>
<keyword evidence="6" id="KW-0418">Kinase</keyword>
<dbReference type="FunFam" id="1.10.510.10:FF:000112">
    <property type="entry name" value="Putative dual specificity tyrosine-phosphorylation-regulated kinase 2"/>
    <property type="match status" value="1"/>
</dbReference>
<dbReference type="Gene3D" id="1.10.510.10">
    <property type="entry name" value="Transferase(Phosphotransferase) domain 1"/>
    <property type="match status" value="1"/>
</dbReference>
<comment type="catalytic activity">
    <reaction evidence="8">
        <text>L-seryl-[protein] + ATP = O-phospho-L-seryl-[protein] + ADP + H(+)</text>
        <dbReference type="Rhea" id="RHEA:17989"/>
        <dbReference type="Rhea" id="RHEA-COMP:9863"/>
        <dbReference type="Rhea" id="RHEA-COMP:11604"/>
        <dbReference type="ChEBI" id="CHEBI:15378"/>
        <dbReference type="ChEBI" id="CHEBI:29999"/>
        <dbReference type="ChEBI" id="CHEBI:30616"/>
        <dbReference type="ChEBI" id="CHEBI:83421"/>
        <dbReference type="ChEBI" id="CHEBI:456216"/>
        <dbReference type="EC" id="2.7.12.1"/>
    </reaction>
</comment>
<feature type="region of interest" description="Disordered" evidence="12">
    <location>
        <begin position="423"/>
        <end position="447"/>
    </location>
</feature>
<evidence type="ECO:0000313" key="15">
    <source>
        <dbReference type="Proteomes" id="UP001557470"/>
    </source>
</evidence>
<dbReference type="EMBL" id="JAGEUA010000011">
    <property type="protein sequence ID" value="KAL0962875.1"/>
    <property type="molecule type" value="Genomic_DNA"/>
</dbReference>
<evidence type="ECO:0000313" key="14">
    <source>
        <dbReference type="EMBL" id="KAL0962875.1"/>
    </source>
</evidence>
<dbReference type="InterPro" id="IPR042521">
    <property type="entry name" value="DYRK"/>
</dbReference>
<evidence type="ECO:0000256" key="2">
    <source>
        <dbReference type="ARBA" id="ARBA00013203"/>
    </source>
</evidence>
<dbReference type="PANTHER" id="PTHR24058:SF22">
    <property type="entry name" value="DUAL SPECIFICITY TYROSINE-PHOSPHORYLATION-REGULATED KINASE 4"/>
    <property type="match status" value="1"/>
</dbReference>